<evidence type="ECO:0000313" key="1">
    <source>
        <dbReference type="Proteomes" id="UP000887579"/>
    </source>
</evidence>
<proteinExistence type="predicted"/>
<sequence>MVRRALSTEPFKLQLSESEEEEESDMDETVDRLHRSGSSSGESSKNESSPEPRREQAEVMEGREPTPPEDFNPDPVKKLVSLTEQELERFIGYARGTPTPDVTKRASWMSELPTVDSFAAAAPVVDSSLYSKNIKVSMSEAQTASLQDGLFKVLGLINIASSDSYREPTKRDQMLVCASRLTSFLIHDLTVARRSAAVSALNLTPSHISGIRSAKLEMVNTEHPTIPDEDSHRLFGSNLKKTVKAMLSEKEKEKKDRKESVKRLVPFFLPSGNKGMTWEKAPKFARISSKKIAGRLQDYIKNWTLITKDKKVLQYIKGYKLPLIATPPKYTASRPQSAASKVALRQEVKQLLQKGAIRPISKTAAACISPLFTIPKKDGTLRPVIDLRGLNKCVRIDHFKMEGLLLLKDLISQGYFLAKLDMKDAYFSIPIAKEHQKFLVFEFEGCYYAFRALPFGLATAPFVYTKIIKQILLFLRKKGILAVVYLDDWLIMGPTKEECKRSVNIVLEVIESLGLILNEDKSHLEPVQNLEFLGLLVDTVTLEFKVPEKKQDKIKNMAKQLIKKQAPKAIEIAQLCGLLASIDLACNWARLRSRNLQRMLRGIGTNSMAFKQRLMLTEIEKTELEFWSTAEKEIFNRSIRPPRVTFCFQSDASLEGWGIASKDKRSGGRWNSEERKLHINVLELRAIYFGLKIFCHDMYNTGIRVESDNTTAIAFINRRGGTKSIKLLDQASELWKWLLERKLWLVATHIPGKKNVEADKKSRVFKEKHEWSLDRQIVEGLFLKWETPEIDLFASRLNRKCNKFFSLNPDPEATATDAFAQCWTGLYGYAFPPFNLVGRVLKKAIDERAKLIIISPDWPSLPCWPELWRNSKENPIFFDGIVKDSYSHTFHPLSVGRSMKLVAWKI</sequence>
<organism evidence="1 2">
    <name type="scientific">Panagrolaimus sp. ES5</name>
    <dbReference type="NCBI Taxonomy" id="591445"/>
    <lineage>
        <taxon>Eukaryota</taxon>
        <taxon>Metazoa</taxon>
        <taxon>Ecdysozoa</taxon>
        <taxon>Nematoda</taxon>
        <taxon>Chromadorea</taxon>
        <taxon>Rhabditida</taxon>
        <taxon>Tylenchina</taxon>
        <taxon>Panagrolaimomorpha</taxon>
        <taxon>Panagrolaimoidea</taxon>
        <taxon>Panagrolaimidae</taxon>
        <taxon>Panagrolaimus</taxon>
    </lineage>
</organism>
<evidence type="ECO:0000313" key="2">
    <source>
        <dbReference type="WBParaSite" id="ES5_v2.g21539.t1"/>
    </source>
</evidence>
<dbReference type="Proteomes" id="UP000887579">
    <property type="component" value="Unplaced"/>
</dbReference>
<dbReference type="WBParaSite" id="ES5_v2.g21539.t1">
    <property type="protein sequence ID" value="ES5_v2.g21539.t1"/>
    <property type="gene ID" value="ES5_v2.g21539"/>
</dbReference>
<accession>A0AC34FW88</accession>
<protein>
    <submittedName>
        <fullName evidence="2">Reverse transcriptase domain-containing protein</fullName>
    </submittedName>
</protein>
<reference evidence="2" key="1">
    <citation type="submission" date="2022-11" db="UniProtKB">
        <authorList>
            <consortium name="WormBaseParasite"/>
        </authorList>
    </citation>
    <scope>IDENTIFICATION</scope>
</reference>
<name>A0AC34FW88_9BILA</name>